<feature type="domain" description="NADH:flavin oxidoreductase/NADH oxidase N-terminal" evidence="4">
    <location>
        <begin position="10"/>
        <end position="353"/>
    </location>
</feature>
<dbReference type="InParanoid" id="G3AMC1"/>
<keyword evidence="3" id="KW-0285">Flavoprotein</keyword>
<sequence length="394" mass="43827">MSSGILQASKVFKSIKVGQTTLKHRIAHLPTTRNRAANHVPTDLMKQYYTERAATGGLLVTEATLVSLNQGIYPLVPGIWNETQSKAWKQITDSVHEQGGAISLQMWALGRVGSAQLLKAHGLPLTGPSENYEHEQAEKDAIEAGNPIKALTEEDIKDLVYNQFANAAKLADEAGFDFLELHGANGYLFEQFIHPGVNKRTDKYGGSIENRARLLLEVIDHLSTIVDPSKLAVRLSPVNTFQVPGVNETSEADYSYIVSELQKRADQGKGLAYISVVDGRFVDADHTTAIELDYIHKLWKGVLLRGGNYTYDREGWNAIQKDTEDDRTLVGFGRNFIANPDLPERIKKGLPLNEYDRDTFYTPTNFGYNTYPHHGDSTPVKEEVEKQRFGVALA</sequence>
<dbReference type="KEGG" id="spaa:SPAPADRAFT_60775"/>
<accession>G3AMC1</accession>
<name>G3AMC1_SPAPN</name>
<dbReference type="GeneID" id="18873563"/>
<comment type="similarity">
    <text evidence="2">Belongs to the NADH:flavin oxidoreductase/NADH oxidase family.</text>
</comment>
<dbReference type="Pfam" id="PF00724">
    <property type="entry name" value="Oxidored_FMN"/>
    <property type="match status" value="1"/>
</dbReference>
<dbReference type="OMA" id="FQPMKIG"/>
<dbReference type="InterPro" id="IPR045247">
    <property type="entry name" value="Oye-like"/>
</dbReference>
<proteinExistence type="inferred from homology"/>
<dbReference type="HOGENOM" id="CLU_012153_0_0_1"/>
<dbReference type="GO" id="GO:0010181">
    <property type="term" value="F:FMN binding"/>
    <property type="evidence" value="ECO:0007669"/>
    <property type="project" value="InterPro"/>
</dbReference>
<dbReference type="Proteomes" id="UP000000709">
    <property type="component" value="Unassembled WGS sequence"/>
</dbReference>
<dbReference type="CDD" id="cd02933">
    <property type="entry name" value="OYE_like_FMN"/>
    <property type="match status" value="1"/>
</dbReference>
<protein>
    <submittedName>
        <fullName evidence="5">NAPDH dehydrogenase</fullName>
    </submittedName>
</protein>
<dbReference type="InterPro" id="IPR001155">
    <property type="entry name" value="OxRdtase_FMN_N"/>
</dbReference>
<dbReference type="FunFam" id="3.20.20.70:FF:000337">
    <property type="entry name" value="NADPH dehydrogenase"/>
    <property type="match status" value="1"/>
</dbReference>
<dbReference type="InterPro" id="IPR013785">
    <property type="entry name" value="Aldolase_TIM"/>
</dbReference>
<reference evidence="5 6" key="1">
    <citation type="journal article" date="2011" name="Proc. Natl. Acad. Sci. U.S.A.">
        <title>Comparative genomics of xylose-fermenting fungi for enhanced biofuel production.</title>
        <authorList>
            <person name="Wohlbach D.J."/>
            <person name="Kuo A."/>
            <person name="Sato T.K."/>
            <person name="Potts K.M."/>
            <person name="Salamov A.A."/>
            <person name="LaButti K.M."/>
            <person name="Sun H."/>
            <person name="Clum A."/>
            <person name="Pangilinan J.L."/>
            <person name="Lindquist E.A."/>
            <person name="Lucas S."/>
            <person name="Lapidus A."/>
            <person name="Jin M."/>
            <person name="Gunawan C."/>
            <person name="Balan V."/>
            <person name="Dale B.E."/>
            <person name="Jeffries T.W."/>
            <person name="Zinkel R."/>
            <person name="Barry K.W."/>
            <person name="Grigoriev I.V."/>
            <person name="Gasch A.P."/>
        </authorList>
    </citation>
    <scope>NUCLEOTIDE SEQUENCE [LARGE SCALE GENOMIC DNA]</scope>
    <source>
        <strain evidence="6">NRRL Y-27907 / 11-Y1</strain>
    </source>
</reference>
<evidence type="ECO:0000313" key="6">
    <source>
        <dbReference type="Proteomes" id="UP000000709"/>
    </source>
</evidence>
<comment type="cofactor">
    <cofactor evidence="1">
        <name>FMN</name>
        <dbReference type="ChEBI" id="CHEBI:58210"/>
    </cofactor>
</comment>
<dbReference type="GO" id="GO:0003959">
    <property type="term" value="F:NADPH dehydrogenase activity"/>
    <property type="evidence" value="ECO:0007669"/>
    <property type="project" value="TreeGrafter"/>
</dbReference>
<dbReference type="OrthoDB" id="276546at2759"/>
<evidence type="ECO:0000259" key="4">
    <source>
        <dbReference type="Pfam" id="PF00724"/>
    </source>
</evidence>
<gene>
    <name evidence="5" type="ORF">SPAPADRAFT_60775</name>
</gene>
<keyword evidence="6" id="KW-1185">Reference proteome</keyword>
<dbReference type="RefSeq" id="XP_007374935.1">
    <property type="nucleotide sequence ID" value="XM_007374873.1"/>
</dbReference>
<dbReference type="EMBL" id="GL996501">
    <property type="protein sequence ID" value="EGW33420.1"/>
    <property type="molecule type" value="Genomic_DNA"/>
</dbReference>
<evidence type="ECO:0000256" key="2">
    <source>
        <dbReference type="ARBA" id="ARBA00005979"/>
    </source>
</evidence>
<evidence type="ECO:0000256" key="3">
    <source>
        <dbReference type="ARBA" id="ARBA00022643"/>
    </source>
</evidence>
<dbReference type="FunCoup" id="G3AMC1">
    <property type="interactions" value="852"/>
</dbReference>
<dbReference type="eggNOG" id="KOG0134">
    <property type="taxonomic scope" value="Eukaryota"/>
</dbReference>
<dbReference type="Gene3D" id="3.20.20.70">
    <property type="entry name" value="Aldolase class I"/>
    <property type="match status" value="1"/>
</dbReference>
<evidence type="ECO:0000256" key="1">
    <source>
        <dbReference type="ARBA" id="ARBA00001917"/>
    </source>
</evidence>
<dbReference type="AlphaFoldDB" id="G3AMC1"/>
<organism evidence="6">
    <name type="scientific">Spathaspora passalidarum (strain NRRL Y-27907 / 11-Y1)</name>
    <dbReference type="NCBI Taxonomy" id="619300"/>
    <lineage>
        <taxon>Eukaryota</taxon>
        <taxon>Fungi</taxon>
        <taxon>Dikarya</taxon>
        <taxon>Ascomycota</taxon>
        <taxon>Saccharomycotina</taxon>
        <taxon>Pichiomycetes</taxon>
        <taxon>Debaryomycetaceae</taxon>
        <taxon>Spathaspora</taxon>
    </lineage>
</organism>
<evidence type="ECO:0000313" key="5">
    <source>
        <dbReference type="EMBL" id="EGW33420.1"/>
    </source>
</evidence>
<dbReference type="SUPFAM" id="SSF51395">
    <property type="entry name" value="FMN-linked oxidoreductases"/>
    <property type="match status" value="1"/>
</dbReference>
<dbReference type="PANTHER" id="PTHR22893">
    <property type="entry name" value="NADH OXIDOREDUCTASE-RELATED"/>
    <property type="match status" value="1"/>
</dbReference>
<keyword evidence="3" id="KW-0288">FMN</keyword>
<dbReference type="PANTHER" id="PTHR22893:SF91">
    <property type="entry name" value="NADPH DEHYDROGENASE 2-RELATED"/>
    <property type="match status" value="1"/>
</dbReference>